<dbReference type="GO" id="GO:0000978">
    <property type="term" value="F:RNA polymerase II cis-regulatory region sequence-specific DNA binding"/>
    <property type="evidence" value="ECO:0007669"/>
    <property type="project" value="TreeGrafter"/>
</dbReference>
<feature type="domain" description="SCAN box" evidence="20">
    <location>
        <begin position="56"/>
        <end position="138"/>
    </location>
</feature>
<dbReference type="InterPro" id="IPR038269">
    <property type="entry name" value="SCAN_sf"/>
</dbReference>
<evidence type="ECO:0000256" key="15">
    <source>
        <dbReference type="ARBA" id="ARBA00072584"/>
    </source>
</evidence>
<dbReference type="PROSITE" id="PS50804">
    <property type="entry name" value="SCAN_BOX"/>
    <property type="match status" value="1"/>
</dbReference>
<evidence type="ECO:0000256" key="10">
    <source>
        <dbReference type="ARBA" id="ARBA00022843"/>
    </source>
</evidence>
<dbReference type="FunFam" id="3.30.160.60:FF:000330">
    <property type="entry name" value="Zinc finger with KRAB and SCAN domains 1"/>
    <property type="match status" value="1"/>
</dbReference>
<dbReference type="FunFam" id="1.10.4020.10:FF:000001">
    <property type="entry name" value="zinc finger protein 263 isoform X1"/>
    <property type="match status" value="1"/>
</dbReference>
<dbReference type="FunFam" id="3.30.160.60:FF:002278">
    <property type="entry name" value="Zinc finger protein 320"/>
    <property type="match status" value="1"/>
</dbReference>
<keyword evidence="12" id="KW-0238">DNA-binding</keyword>
<evidence type="ECO:0000259" key="20">
    <source>
        <dbReference type="PROSITE" id="PS50804"/>
    </source>
</evidence>
<dbReference type="InterPro" id="IPR003309">
    <property type="entry name" value="SCAN_dom"/>
</dbReference>
<dbReference type="FunFam" id="3.30.160.60:FF:002402">
    <property type="entry name" value="Zinc finger protein 347"/>
    <property type="match status" value="1"/>
</dbReference>
<keyword evidence="6" id="KW-0479">Metal-binding</keyword>
<evidence type="ECO:0000256" key="6">
    <source>
        <dbReference type="ARBA" id="ARBA00022723"/>
    </source>
</evidence>
<dbReference type="FunFam" id="3.30.160.60:FF:000307">
    <property type="entry name" value="Zinc finger protein ZFP69 isoform 1"/>
    <property type="match status" value="1"/>
</dbReference>
<feature type="domain" description="C2H2-type" evidence="19">
    <location>
        <begin position="416"/>
        <end position="443"/>
    </location>
</feature>
<evidence type="ECO:0000256" key="7">
    <source>
        <dbReference type="ARBA" id="ARBA00022737"/>
    </source>
</evidence>
<dbReference type="GO" id="GO:0005634">
    <property type="term" value="C:nucleus"/>
    <property type="evidence" value="ECO:0007669"/>
    <property type="project" value="UniProtKB-SubCell"/>
</dbReference>
<keyword evidence="13" id="KW-0804">Transcription</keyword>
<proteinExistence type="inferred from homology"/>
<dbReference type="FunFam" id="3.30.160.60:FF:000944">
    <property type="entry name" value="zinc finger protein 232 isoform X1"/>
    <property type="match status" value="1"/>
</dbReference>
<keyword evidence="7" id="KW-0677">Repeat</keyword>
<dbReference type="PANTHER" id="PTHR23235:SF142">
    <property type="entry name" value="ZINC FINGER PROTEIN 384"/>
    <property type="match status" value="1"/>
</dbReference>
<dbReference type="CTD" id="7586"/>
<organism evidence="21 22">
    <name type="scientific">Bison bison bison</name>
    <name type="common">North American plains bison</name>
    <dbReference type="NCBI Taxonomy" id="43346"/>
    <lineage>
        <taxon>Eukaryota</taxon>
        <taxon>Metazoa</taxon>
        <taxon>Chordata</taxon>
        <taxon>Craniata</taxon>
        <taxon>Vertebrata</taxon>
        <taxon>Euteleostomi</taxon>
        <taxon>Mammalia</taxon>
        <taxon>Eutheria</taxon>
        <taxon>Laurasiatheria</taxon>
        <taxon>Artiodactyla</taxon>
        <taxon>Ruminantia</taxon>
        <taxon>Pecora</taxon>
        <taxon>Bovidae</taxon>
        <taxon>Bovinae</taxon>
        <taxon>Bison</taxon>
    </lineage>
</organism>
<dbReference type="FunFam" id="3.30.160.60:FF:004137">
    <property type="match status" value="1"/>
</dbReference>
<feature type="region of interest" description="Disordered" evidence="18">
    <location>
        <begin position="1"/>
        <end position="51"/>
    </location>
</feature>
<reference evidence="22" key="1">
    <citation type="submission" date="2025-08" db="UniProtKB">
        <authorList>
            <consortium name="RefSeq"/>
        </authorList>
    </citation>
    <scope>IDENTIFICATION</scope>
    <source>
        <tissue evidence="22">Blood</tissue>
    </source>
</reference>
<feature type="domain" description="C2H2-type" evidence="19">
    <location>
        <begin position="444"/>
        <end position="471"/>
    </location>
</feature>
<dbReference type="RefSeq" id="XP_010843072.1">
    <property type="nucleotide sequence ID" value="XM_010844770.1"/>
</dbReference>
<evidence type="ECO:0000256" key="18">
    <source>
        <dbReference type="SAM" id="MobiDB-lite"/>
    </source>
</evidence>
<keyword evidence="9" id="KW-0862">Zinc</keyword>
<dbReference type="FunFam" id="3.30.160.60:FF:000496">
    <property type="entry name" value="Zinc finger with KRAB and SCAN domains 1"/>
    <property type="match status" value="1"/>
</dbReference>
<evidence type="ECO:0000313" key="22">
    <source>
        <dbReference type="RefSeq" id="XP_010843072.1"/>
    </source>
</evidence>
<evidence type="ECO:0000256" key="13">
    <source>
        <dbReference type="ARBA" id="ARBA00023163"/>
    </source>
</evidence>
<dbReference type="SUPFAM" id="SSF47353">
    <property type="entry name" value="Retrovirus capsid dimerization domain-like"/>
    <property type="match status" value="1"/>
</dbReference>
<dbReference type="SMART" id="SM00355">
    <property type="entry name" value="ZnF_C2H2"/>
    <property type="match status" value="6"/>
</dbReference>
<evidence type="ECO:0000256" key="16">
    <source>
        <dbReference type="PROSITE-ProRule" id="PRU00042"/>
    </source>
</evidence>
<feature type="region of interest" description="Disordered" evidence="18">
    <location>
        <begin position="163"/>
        <end position="300"/>
    </location>
</feature>
<feature type="domain" description="C2H2-type" evidence="19">
    <location>
        <begin position="304"/>
        <end position="331"/>
    </location>
</feature>
<evidence type="ECO:0000256" key="12">
    <source>
        <dbReference type="ARBA" id="ARBA00023125"/>
    </source>
</evidence>
<dbReference type="PROSITE" id="PS00028">
    <property type="entry name" value="ZINC_FINGER_C2H2_1"/>
    <property type="match status" value="6"/>
</dbReference>
<evidence type="ECO:0000256" key="3">
    <source>
        <dbReference type="ARBA" id="ARBA00006991"/>
    </source>
</evidence>
<dbReference type="PANTHER" id="PTHR23235">
    <property type="entry name" value="KRUEPPEL-LIKE TRANSCRIPTION FACTOR"/>
    <property type="match status" value="1"/>
</dbReference>
<dbReference type="SUPFAM" id="SSF57667">
    <property type="entry name" value="beta-beta-alpha zinc fingers"/>
    <property type="match status" value="4"/>
</dbReference>
<comment type="subcellular location">
    <subcellularLocation>
        <location evidence="2 17">Nucleus</location>
    </subcellularLocation>
</comment>
<keyword evidence="5" id="KW-0597">Phosphoprotein</keyword>
<dbReference type="PROSITE" id="PS50157">
    <property type="entry name" value="ZINC_FINGER_C2H2_2"/>
    <property type="match status" value="6"/>
</dbReference>
<sequence>MMTAESREATGLSPQAAQEKDGIVIVKVEEEDEEEHMWGQDASLQESPPPDPEVFRQRFRHFCYQNTFGPREALSRLKELCHQWLRPEIHTKEQILELLVLEQFLSILPRELQAWLQEYRPDSGEEAVTLLEDLELDLSGQQVPGQVHGPEMLARGMVPLDPVQESSSFDLPHEPTQSHFKHSSRKPRLLQPRGCENRNENEESTSKAESAEDSASRGETAGKFQKDVGEKREQQGRVVERQQRNPEEKAGKEKRDSGPATVKEKKPSTGERGPREKGKGLGRSFSLSSNFTTPEEVPTGTKAHRCDECGKCFTRSSSLIRHKIIHTGEKPYECSECGKAFSLNSNLVLHQRIHTGEKPHECNECGKAFSHSSNLILHQRIHSGEKPYECNECGKAFSQSSDLTKHQRIHTGEKPYECSECGKAFNRNSYLILHRRIHTREKPYKCTKCGKAFTRSSTLTLHHRIHTRERASEYSPASLDTFGAFLKTCV</sequence>
<evidence type="ECO:0000256" key="4">
    <source>
        <dbReference type="ARBA" id="ARBA00022499"/>
    </source>
</evidence>
<evidence type="ECO:0000256" key="8">
    <source>
        <dbReference type="ARBA" id="ARBA00022771"/>
    </source>
</evidence>
<keyword evidence="14 17" id="KW-0539">Nucleus</keyword>
<evidence type="ECO:0000256" key="5">
    <source>
        <dbReference type="ARBA" id="ARBA00022553"/>
    </source>
</evidence>
<dbReference type="GO" id="GO:0000981">
    <property type="term" value="F:DNA-binding transcription factor activity, RNA polymerase II-specific"/>
    <property type="evidence" value="ECO:0007669"/>
    <property type="project" value="TreeGrafter"/>
</dbReference>
<comment type="similarity">
    <text evidence="3">Belongs to the krueppel C2H2-type zinc-finger protein family.</text>
</comment>
<evidence type="ECO:0000256" key="1">
    <source>
        <dbReference type="ARBA" id="ARBA00003767"/>
    </source>
</evidence>
<evidence type="ECO:0000313" key="21">
    <source>
        <dbReference type="Proteomes" id="UP000515208"/>
    </source>
</evidence>
<feature type="compositionally biased region" description="Basic and acidic residues" evidence="18">
    <location>
        <begin position="224"/>
        <end position="279"/>
    </location>
</feature>
<dbReference type="CDD" id="cd07936">
    <property type="entry name" value="SCAN"/>
    <property type="match status" value="1"/>
</dbReference>
<keyword evidence="8 16" id="KW-0863">Zinc-finger</keyword>
<protein>
    <recommendedName>
        <fullName evidence="15">Zinc finger protein with KRAB and SCAN domains 1</fullName>
    </recommendedName>
</protein>
<keyword evidence="4" id="KW-1017">Isopeptide bond</keyword>
<gene>
    <name evidence="22" type="primary">ZKSCAN1</name>
</gene>
<dbReference type="Pfam" id="PF00096">
    <property type="entry name" value="zf-C2H2"/>
    <property type="match status" value="6"/>
</dbReference>
<dbReference type="FunFam" id="3.30.160.60:FF:004935">
    <property type="match status" value="1"/>
</dbReference>
<evidence type="ECO:0000256" key="9">
    <source>
        <dbReference type="ARBA" id="ARBA00022833"/>
    </source>
</evidence>
<dbReference type="InterPro" id="IPR036236">
    <property type="entry name" value="Znf_C2H2_sf"/>
</dbReference>
<dbReference type="AlphaFoldDB" id="A0A6P3HUS3"/>
<feature type="domain" description="C2H2-type" evidence="19">
    <location>
        <begin position="332"/>
        <end position="359"/>
    </location>
</feature>
<dbReference type="Pfam" id="PF02023">
    <property type="entry name" value="SCAN"/>
    <property type="match status" value="1"/>
</dbReference>
<keyword evidence="21" id="KW-1185">Reference proteome</keyword>
<dbReference type="Gene3D" id="3.30.160.60">
    <property type="entry name" value="Classic Zinc Finger"/>
    <property type="match status" value="6"/>
</dbReference>
<dbReference type="SMART" id="SM00431">
    <property type="entry name" value="SCAN"/>
    <property type="match status" value="1"/>
</dbReference>
<feature type="compositionally biased region" description="Basic residues" evidence="18">
    <location>
        <begin position="179"/>
        <end position="188"/>
    </location>
</feature>
<feature type="domain" description="C2H2-type" evidence="19">
    <location>
        <begin position="360"/>
        <end position="387"/>
    </location>
</feature>
<dbReference type="GeneID" id="104992046"/>
<keyword evidence="11" id="KW-0805">Transcription regulation</keyword>
<evidence type="ECO:0000256" key="2">
    <source>
        <dbReference type="ARBA" id="ARBA00004123"/>
    </source>
</evidence>
<comment type="function">
    <text evidence="1">May be involved in transcriptional regulation.</text>
</comment>
<evidence type="ECO:0000259" key="19">
    <source>
        <dbReference type="PROSITE" id="PS50157"/>
    </source>
</evidence>
<evidence type="ECO:0000256" key="17">
    <source>
        <dbReference type="PROSITE-ProRule" id="PRU00187"/>
    </source>
</evidence>
<feature type="compositionally biased region" description="Basic and acidic residues" evidence="18">
    <location>
        <begin position="195"/>
        <end position="216"/>
    </location>
</feature>
<evidence type="ECO:0000256" key="14">
    <source>
        <dbReference type="ARBA" id="ARBA00023242"/>
    </source>
</evidence>
<keyword evidence="10" id="KW-0832">Ubl conjugation</keyword>
<dbReference type="Proteomes" id="UP000515208">
    <property type="component" value="Unplaced"/>
</dbReference>
<evidence type="ECO:0000256" key="11">
    <source>
        <dbReference type="ARBA" id="ARBA00023015"/>
    </source>
</evidence>
<dbReference type="GO" id="GO:0008270">
    <property type="term" value="F:zinc ion binding"/>
    <property type="evidence" value="ECO:0007669"/>
    <property type="project" value="UniProtKB-KW"/>
</dbReference>
<dbReference type="Gene3D" id="1.10.4020.10">
    <property type="entry name" value="DNA breaking-rejoining enzymes"/>
    <property type="match status" value="1"/>
</dbReference>
<feature type="domain" description="C2H2-type" evidence="19">
    <location>
        <begin position="388"/>
        <end position="415"/>
    </location>
</feature>
<dbReference type="GO" id="GO:0042802">
    <property type="term" value="F:identical protein binding"/>
    <property type="evidence" value="ECO:0007669"/>
    <property type="project" value="UniProtKB-ARBA"/>
</dbReference>
<name>A0A6P3HUS3_BISBB</name>
<accession>A0A6P3HUS3</accession>
<dbReference type="InterPro" id="IPR013087">
    <property type="entry name" value="Znf_C2H2_type"/>
</dbReference>